<evidence type="ECO:0008006" key="4">
    <source>
        <dbReference type="Google" id="ProtNLM"/>
    </source>
</evidence>
<gene>
    <name evidence="2" type="ORF">MNOR_LOCUS18942</name>
</gene>
<dbReference type="Gene3D" id="1.10.510.10">
    <property type="entry name" value="Transferase(Phosphotransferase) domain 1"/>
    <property type="match status" value="1"/>
</dbReference>
<dbReference type="SUPFAM" id="SSF56112">
    <property type="entry name" value="Protein kinase-like (PK-like)"/>
    <property type="match status" value="1"/>
</dbReference>
<dbReference type="Proteomes" id="UP001497623">
    <property type="component" value="Unassembled WGS sequence"/>
</dbReference>
<name>A0AAV2R0A4_MEGNR</name>
<reference evidence="2 3" key="1">
    <citation type="submission" date="2024-05" db="EMBL/GenBank/DDBJ databases">
        <authorList>
            <person name="Wallberg A."/>
        </authorList>
    </citation>
    <scope>NUCLEOTIDE SEQUENCE [LARGE SCALE GENOMIC DNA]</scope>
</reference>
<feature type="region of interest" description="Disordered" evidence="1">
    <location>
        <begin position="92"/>
        <end position="319"/>
    </location>
</feature>
<feature type="non-terminal residue" evidence="2">
    <location>
        <position position="1"/>
    </location>
</feature>
<evidence type="ECO:0000256" key="1">
    <source>
        <dbReference type="SAM" id="MobiDB-lite"/>
    </source>
</evidence>
<keyword evidence="3" id="KW-1185">Reference proteome</keyword>
<feature type="compositionally biased region" description="Basic and acidic residues" evidence="1">
    <location>
        <begin position="269"/>
        <end position="319"/>
    </location>
</feature>
<organism evidence="2 3">
    <name type="scientific">Meganyctiphanes norvegica</name>
    <name type="common">Northern krill</name>
    <name type="synonym">Thysanopoda norvegica</name>
    <dbReference type="NCBI Taxonomy" id="48144"/>
    <lineage>
        <taxon>Eukaryota</taxon>
        <taxon>Metazoa</taxon>
        <taxon>Ecdysozoa</taxon>
        <taxon>Arthropoda</taxon>
        <taxon>Crustacea</taxon>
        <taxon>Multicrustacea</taxon>
        <taxon>Malacostraca</taxon>
        <taxon>Eumalacostraca</taxon>
        <taxon>Eucarida</taxon>
        <taxon>Euphausiacea</taxon>
        <taxon>Euphausiidae</taxon>
        <taxon>Meganyctiphanes</taxon>
    </lineage>
</organism>
<comment type="caution">
    <text evidence="2">The sequence shown here is derived from an EMBL/GenBank/DDBJ whole genome shotgun (WGS) entry which is preliminary data.</text>
</comment>
<feature type="compositionally biased region" description="Basic and acidic residues" evidence="1">
    <location>
        <begin position="174"/>
        <end position="256"/>
    </location>
</feature>
<dbReference type="InterPro" id="IPR011009">
    <property type="entry name" value="Kinase-like_dom_sf"/>
</dbReference>
<evidence type="ECO:0000313" key="2">
    <source>
        <dbReference type="EMBL" id="CAL4108624.1"/>
    </source>
</evidence>
<proteinExistence type="predicted"/>
<dbReference type="AlphaFoldDB" id="A0AAV2R0A4"/>
<dbReference type="EMBL" id="CAXKWB010013811">
    <property type="protein sequence ID" value="CAL4108624.1"/>
    <property type="molecule type" value="Genomic_DNA"/>
</dbReference>
<accession>A0AAV2R0A4</accession>
<feature type="compositionally biased region" description="Low complexity" evidence="1">
    <location>
        <begin position="130"/>
        <end position="145"/>
    </location>
</feature>
<sequence length="319" mass="36979">ILEVVEGGGRPPLPVAGVSIELRELITSCWAHNPSLRPSFEEILGALETCAVPESWRGMLQKANIAPSLLSDVTAARTILGVVEKSAEIIRRKQENSDSNGRKNKDKQSHLQKDDKDIENDLSYHKPSKRTTPSRSSPTRPLPTKSPRESSPGKSSHTREAVSYDVNPRSPNRRGKDQDKDRSQKAAHDKLLRSSRDRSENRRERIKERDKKESGKRWSNESDDKRGEVRDKKSNIKVDRGYERRSRNKDLNEKEYKGRKRDNSQNNDRNIRRSNEETQKYEKYKNRKIRDSSRGNYTEKENSNREREKSINDDKKYQN</sequence>
<evidence type="ECO:0000313" key="3">
    <source>
        <dbReference type="Proteomes" id="UP001497623"/>
    </source>
</evidence>
<feature type="non-terminal residue" evidence="2">
    <location>
        <position position="319"/>
    </location>
</feature>
<feature type="compositionally biased region" description="Basic and acidic residues" evidence="1">
    <location>
        <begin position="92"/>
        <end position="116"/>
    </location>
</feature>
<protein>
    <recommendedName>
        <fullName evidence="4">Serine/threonine protein kinase</fullName>
    </recommendedName>
</protein>